<evidence type="ECO:0000313" key="3">
    <source>
        <dbReference type="Proteomes" id="UP001158730"/>
    </source>
</evidence>
<organism evidence="2 3">
    <name type="scientific">Aquipseudomonas alcaligenes</name>
    <name type="common">Pseudomonas alcaligenes</name>
    <dbReference type="NCBI Taxonomy" id="43263"/>
    <lineage>
        <taxon>Bacteria</taxon>
        <taxon>Pseudomonadati</taxon>
        <taxon>Pseudomonadota</taxon>
        <taxon>Gammaproteobacteria</taxon>
        <taxon>Pseudomonadales</taxon>
        <taxon>Pseudomonadaceae</taxon>
        <taxon>Aquipseudomonas</taxon>
    </lineage>
</organism>
<dbReference type="RefSeq" id="WP_160087662.1">
    <property type="nucleotide sequence ID" value="NZ_JAOBYN010000010.1"/>
</dbReference>
<evidence type="ECO:0000259" key="1">
    <source>
        <dbReference type="Pfam" id="PF09346"/>
    </source>
</evidence>
<dbReference type="SUPFAM" id="SSF160631">
    <property type="entry name" value="SMI1/KNR4-like"/>
    <property type="match status" value="1"/>
</dbReference>
<comment type="caution">
    <text evidence="2">The sequence shown here is derived from an EMBL/GenBank/DDBJ whole genome shotgun (WGS) entry which is preliminary data.</text>
</comment>
<protein>
    <submittedName>
        <fullName evidence="2">SMI1/KNR4 family protein</fullName>
    </submittedName>
</protein>
<dbReference type="Proteomes" id="UP001158730">
    <property type="component" value="Unassembled WGS sequence"/>
</dbReference>
<name>A0AA42N1B7_AQUAC</name>
<sequence>MEIRIPPEYLEFIALHGAIESFTEGKPGYVELWLPEDIATNNEDIQIKELAPGYLAFAGNGGGEILAFNSQGEVFMLPLIGMEARYAQKIANTWNELAGCIELPT</sequence>
<dbReference type="Gene3D" id="3.40.1580.10">
    <property type="entry name" value="SMI1/KNR4-like"/>
    <property type="match status" value="1"/>
</dbReference>
<dbReference type="InterPro" id="IPR037883">
    <property type="entry name" value="Knr4/Smi1-like_sf"/>
</dbReference>
<accession>A0AA42N1B7</accession>
<dbReference type="Pfam" id="PF09346">
    <property type="entry name" value="SMI1_KNR4"/>
    <property type="match status" value="1"/>
</dbReference>
<gene>
    <name evidence="2" type="ORF">N5C05_12900</name>
</gene>
<proteinExistence type="predicted"/>
<reference evidence="2" key="1">
    <citation type="submission" date="2022-09" db="EMBL/GenBank/DDBJ databases">
        <title>Intensive care unit water sources are persistently colonized with multi-drug resistant bacteria and are the site of extensive horizontal gene transfer of antibiotic resistance genes.</title>
        <authorList>
            <person name="Diorio-Toth L."/>
        </authorList>
    </citation>
    <scope>NUCLEOTIDE SEQUENCE</scope>
    <source>
        <strain evidence="2">GD03990</strain>
    </source>
</reference>
<dbReference type="InterPro" id="IPR018958">
    <property type="entry name" value="Knr4/Smi1-like_dom"/>
</dbReference>
<dbReference type="EMBL" id="JAOBYN010000010">
    <property type="protein sequence ID" value="MDH1055658.1"/>
    <property type="molecule type" value="Genomic_DNA"/>
</dbReference>
<dbReference type="AlphaFoldDB" id="A0AA42N1B7"/>
<evidence type="ECO:0000313" key="2">
    <source>
        <dbReference type="EMBL" id="MDH1055658.1"/>
    </source>
</evidence>
<feature type="domain" description="Knr4/Smi1-like" evidence="1">
    <location>
        <begin position="2"/>
        <end position="96"/>
    </location>
</feature>